<feature type="domain" description="Helicase ATP-binding" evidence="6">
    <location>
        <begin position="1"/>
        <end position="150"/>
    </location>
</feature>
<keyword evidence="2" id="KW-0238">DNA-binding</keyword>
<dbReference type="Pfam" id="PF00270">
    <property type="entry name" value="DEAD"/>
    <property type="match status" value="1"/>
</dbReference>
<dbReference type="InterPro" id="IPR011545">
    <property type="entry name" value="DEAD/DEAH_box_helicase_dom"/>
</dbReference>
<dbReference type="PANTHER" id="PTHR13710:SF105">
    <property type="entry name" value="ATP-DEPENDENT DNA HELICASE Q1"/>
    <property type="match status" value="1"/>
</dbReference>
<dbReference type="Proteomes" id="UP000467700">
    <property type="component" value="Unassembled WGS sequence"/>
</dbReference>
<evidence type="ECO:0000256" key="1">
    <source>
        <dbReference type="ARBA" id="ARBA00005446"/>
    </source>
</evidence>
<dbReference type="InterPro" id="IPR014001">
    <property type="entry name" value="Helicase_ATP-bd"/>
</dbReference>
<name>A0A8S0WY70_CYCAE</name>
<accession>A0A8S0WY70</accession>
<dbReference type="Gene3D" id="3.40.50.300">
    <property type="entry name" value="P-loop containing nucleotide triphosphate hydrolases"/>
    <property type="match status" value="1"/>
</dbReference>
<dbReference type="GO" id="GO:0003677">
    <property type="term" value="F:DNA binding"/>
    <property type="evidence" value="ECO:0007669"/>
    <property type="project" value="UniProtKB-KW"/>
</dbReference>
<dbReference type="EC" id="5.6.2.4" evidence="5"/>
<keyword evidence="8" id="KW-1185">Reference proteome</keyword>
<comment type="similarity">
    <text evidence="1">Belongs to the helicase family. RecQ subfamily.</text>
</comment>
<keyword evidence="3" id="KW-0413">Isomerase</keyword>
<dbReference type="OrthoDB" id="2499463at2759"/>
<evidence type="ECO:0000256" key="2">
    <source>
        <dbReference type="ARBA" id="ARBA00023125"/>
    </source>
</evidence>
<dbReference type="EMBL" id="CACVBS010000034">
    <property type="protein sequence ID" value="CAA7261788.1"/>
    <property type="molecule type" value="Genomic_DNA"/>
</dbReference>
<dbReference type="GO" id="GO:0000724">
    <property type="term" value="P:double-strand break repair via homologous recombination"/>
    <property type="evidence" value="ECO:0007669"/>
    <property type="project" value="TreeGrafter"/>
</dbReference>
<sequence>MPFMMPLLLDDKKKVIVISPLKVLQLDQAERFQKMKPSAVAVNSNTWSSELQKDLEQGKYCGIFTSPEMCLKHTEYHIHLTSSFQDICAVIVDEAHWITQWGGDSCTAYSEIIKLRAFFPPNIPILATPATLPQAALQEVRSQLGIDAADSFFLNLGNDRPNIEFSVHKMNSSTDFKALKPLLTRKPNPSTPDDFHKSNIFKHPSPNSYILLGIQSPHVVKTAESILS</sequence>
<protein>
    <recommendedName>
        <fullName evidence="5">DNA 3'-5' helicase</fullName>
        <ecNumber evidence="5">5.6.2.4</ecNumber>
    </recommendedName>
</protein>
<dbReference type="GO" id="GO:0043138">
    <property type="term" value="F:3'-5' DNA helicase activity"/>
    <property type="evidence" value="ECO:0007669"/>
    <property type="project" value="UniProtKB-EC"/>
</dbReference>
<dbReference type="InterPro" id="IPR027417">
    <property type="entry name" value="P-loop_NTPase"/>
</dbReference>
<evidence type="ECO:0000313" key="7">
    <source>
        <dbReference type="EMBL" id="CAA7261788.1"/>
    </source>
</evidence>
<gene>
    <name evidence="7" type="ORF">AAE3_LOCUS4081</name>
</gene>
<evidence type="ECO:0000256" key="5">
    <source>
        <dbReference type="ARBA" id="ARBA00034808"/>
    </source>
</evidence>
<reference evidence="7 8" key="1">
    <citation type="submission" date="2020-01" db="EMBL/GenBank/DDBJ databases">
        <authorList>
            <person name="Gupta K D."/>
        </authorList>
    </citation>
    <scope>NUCLEOTIDE SEQUENCE [LARGE SCALE GENOMIC DNA]</scope>
</reference>
<proteinExistence type="inferred from homology"/>
<dbReference type="PANTHER" id="PTHR13710">
    <property type="entry name" value="DNA HELICASE RECQ FAMILY MEMBER"/>
    <property type="match status" value="1"/>
</dbReference>
<dbReference type="GO" id="GO:0005524">
    <property type="term" value="F:ATP binding"/>
    <property type="evidence" value="ECO:0007669"/>
    <property type="project" value="InterPro"/>
</dbReference>
<dbReference type="SUPFAM" id="SSF52540">
    <property type="entry name" value="P-loop containing nucleoside triphosphate hydrolases"/>
    <property type="match status" value="1"/>
</dbReference>
<comment type="catalytic activity">
    <reaction evidence="4">
        <text>Couples ATP hydrolysis with the unwinding of duplex DNA by translocating in the 3'-5' direction.</text>
        <dbReference type="EC" id="5.6.2.4"/>
    </reaction>
</comment>
<evidence type="ECO:0000256" key="3">
    <source>
        <dbReference type="ARBA" id="ARBA00023235"/>
    </source>
</evidence>
<dbReference type="GO" id="GO:0005694">
    <property type="term" value="C:chromosome"/>
    <property type="evidence" value="ECO:0007669"/>
    <property type="project" value="TreeGrafter"/>
</dbReference>
<dbReference type="GO" id="GO:0009378">
    <property type="term" value="F:four-way junction helicase activity"/>
    <property type="evidence" value="ECO:0007669"/>
    <property type="project" value="TreeGrafter"/>
</dbReference>
<dbReference type="PROSITE" id="PS51192">
    <property type="entry name" value="HELICASE_ATP_BIND_1"/>
    <property type="match status" value="1"/>
</dbReference>
<evidence type="ECO:0000259" key="6">
    <source>
        <dbReference type="PROSITE" id="PS51192"/>
    </source>
</evidence>
<evidence type="ECO:0000313" key="8">
    <source>
        <dbReference type="Proteomes" id="UP000467700"/>
    </source>
</evidence>
<evidence type="ECO:0000256" key="4">
    <source>
        <dbReference type="ARBA" id="ARBA00034617"/>
    </source>
</evidence>
<dbReference type="GO" id="GO:0005737">
    <property type="term" value="C:cytoplasm"/>
    <property type="evidence" value="ECO:0007669"/>
    <property type="project" value="TreeGrafter"/>
</dbReference>
<comment type="caution">
    <text evidence="7">The sequence shown here is derived from an EMBL/GenBank/DDBJ whole genome shotgun (WGS) entry which is preliminary data.</text>
</comment>
<organism evidence="7 8">
    <name type="scientific">Cyclocybe aegerita</name>
    <name type="common">Black poplar mushroom</name>
    <name type="synonym">Agrocybe aegerita</name>
    <dbReference type="NCBI Taxonomy" id="1973307"/>
    <lineage>
        <taxon>Eukaryota</taxon>
        <taxon>Fungi</taxon>
        <taxon>Dikarya</taxon>
        <taxon>Basidiomycota</taxon>
        <taxon>Agaricomycotina</taxon>
        <taxon>Agaricomycetes</taxon>
        <taxon>Agaricomycetidae</taxon>
        <taxon>Agaricales</taxon>
        <taxon>Agaricineae</taxon>
        <taxon>Bolbitiaceae</taxon>
        <taxon>Cyclocybe</taxon>
    </lineage>
</organism>
<dbReference type="AlphaFoldDB" id="A0A8S0WY70"/>